<evidence type="ECO:0000313" key="24">
    <source>
        <dbReference type="Proteomes" id="UP000186806"/>
    </source>
</evidence>
<evidence type="ECO:0000256" key="16">
    <source>
        <dbReference type="ARBA" id="ARBA00023136"/>
    </source>
</evidence>
<sequence length="344" mass="39288">MESPRPCLPILVLFTLVLSAPAQAATPLSDSEREAIEARVQSLETELHELRETLADDATATAADATPEEREAQNVETRAVKRRELERESSRNPLEVTTYRRNYLLPWAYNANPDQDRFRQVSDAASADSAEVKYQLSFKVNLVEDLFDDNGDVYFAYTQRSWWQAYNSEASAPFRETNYEPEIFVSFDNDMSALGWTNTINRIGFAHQSNGRSDPLSRSWNRVYADMVFQRDEWAVSVAPHWRVPEDEEDDDNPDLQDYIGYGDITMVRAFGDQEVSLLMRGNPGKDHYGAQLDYSFPLFGKVRGYVQYYHGYGESLIDYDHINRRIGLGFSINTFLAGIPGLE</sequence>
<evidence type="ECO:0000256" key="22">
    <source>
        <dbReference type="SAM" id="MobiDB-lite"/>
    </source>
</evidence>
<reference evidence="23 24" key="1">
    <citation type="submission" date="2016-12" db="EMBL/GenBank/DDBJ databases">
        <title>Draft genome sequences of strains Salinicola socius SMB35, Salinicola sp. MH3R3-1 and Chromohalobacter sp. SMB17 from the Verkhnekamsk potash mining region of Russia.</title>
        <authorList>
            <person name="Mavrodi D.V."/>
            <person name="Olsson B.E."/>
            <person name="Korsakova E.S."/>
            <person name="Pyankova A."/>
            <person name="Mavrodi O.V."/>
            <person name="Plotnikova E.G."/>
        </authorList>
    </citation>
    <scope>NUCLEOTIDE SEQUENCE [LARGE SCALE GENOMIC DNA]</scope>
    <source>
        <strain evidence="23 24">SMB17</strain>
    </source>
</reference>
<comment type="function">
    <text evidence="20">Hydrolysis of phosphatidylcholine with phospholipase A2 (EC 3.1.1.4) and phospholipase A1 (EC 3.1.1.32) activities.</text>
</comment>
<evidence type="ECO:0000256" key="17">
    <source>
        <dbReference type="ARBA" id="ARBA00023237"/>
    </source>
</evidence>
<dbReference type="STRING" id="223900.GCA_000821045_02548"/>
<comment type="subunit">
    <text evidence="4 20">Homodimer; dimerization is reversible, and the dimeric form is the active one.</text>
</comment>
<feature type="chain" id="PRO_5010297914" description="Phospholipase A1" evidence="20">
    <location>
        <begin position="25"/>
        <end position="344"/>
    </location>
</feature>
<dbReference type="PRINTS" id="PR01486">
    <property type="entry name" value="PHPHLIPASEA1"/>
</dbReference>
<feature type="binding site" description="in dimeric form" evidence="19">
    <location>
        <position position="212"/>
    </location>
    <ligand>
        <name>Ca(2+)</name>
        <dbReference type="ChEBI" id="CHEBI:29108"/>
        <label>1</label>
    </ligand>
</feature>
<evidence type="ECO:0000256" key="18">
    <source>
        <dbReference type="PIRSR" id="PIRSR603187-1"/>
    </source>
</evidence>
<dbReference type="GO" id="GO:0009279">
    <property type="term" value="C:cell outer membrane"/>
    <property type="evidence" value="ECO:0007669"/>
    <property type="project" value="UniProtKB-SubCell"/>
</dbReference>
<feature type="binding site" description="in dimeric form" evidence="19">
    <location>
        <position position="171"/>
    </location>
    <ligand>
        <name>Ca(2+)</name>
        <dbReference type="ChEBI" id="CHEBI:29108"/>
        <label>1</label>
    </ligand>
</feature>
<dbReference type="SUPFAM" id="SSF56931">
    <property type="entry name" value="Outer membrane phospholipase A (OMPLA)"/>
    <property type="match status" value="1"/>
</dbReference>
<protein>
    <recommendedName>
        <fullName evidence="7 20">Phospholipase A1</fullName>
        <ecNumber evidence="5 20">3.1.1.32</ecNumber>
        <ecNumber evidence="6 20">3.1.1.4</ecNumber>
    </recommendedName>
    <alternativeName>
        <fullName evidence="20">Phosphatidylcholine 1-acylhydrolase</fullName>
    </alternativeName>
</protein>
<feature type="active site" description="Nucleophile" evidence="18">
    <location>
        <position position="209"/>
    </location>
</feature>
<dbReference type="AlphaFoldDB" id="A0A1Q8TDT0"/>
<keyword evidence="13 19" id="KW-0106">Calcium</keyword>
<keyword evidence="17 20" id="KW-0998">Cell outer membrane</keyword>
<evidence type="ECO:0000256" key="4">
    <source>
        <dbReference type="ARBA" id="ARBA00011702"/>
    </source>
</evidence>
<dbReference type="GO" id="GO:0005509">
    <property type="term" value="F:calcium ion binding"/>
    <property type="evidence" value="ECO:0007669"/>
    <property type="project" value="TreeGrafter"/>
</dbReference>
<comment type="caution">
    <text evidence="23">The sequence shown here is derived from an EMBL/GenBank/DDBJ whole genome shotgun (WGS) entry which is preliminary data.</text>
</comment>
<feature type="coiled-coil region" evidence="21">
    <location>
        <begin position="33"/>
        <end position="60"/>
    </location>
</feature>
<feature type="binding site" description="in dimeric form" evidence="19">
    <location>
        <position position="252"/>
    </location>
    <ligand>
        <name>Ca(2+)</name>
        <dbReference type="ChEBI" id="CHEBI:29108"/>
        <label>1</label>
    </ligand>
</feature>
<keyword evidence="11 20" id="KW-0732">Signal</keyword>
<organism evidence="23 24">
    <name type="scientific">Chromohalobacter japonicus</name>
    <dbReference type="NCBI Taxonomy" id="223900"/>
    <lineage>
        <taxon>Bacteria</taxon>
        <taxon>Pseudomonadati</taxon>
        <taxon>Pseudomonadota</taxon>
        <taxon>Gammaproteobacteria</taxon>
        <taxon>Oceanospirillales</taxon>
        <taxon>Halomonadaceae</taxon>
        <taxon>Chromohalobacter</taxon>
    </lineage>
</organism>
<dbReference type="GO" id="GO:0016042">
    <property type="term" value="P:lipid catabolic process"/>
    <property type="evidence" value="ECO:0007669"/>
    <property type="project" value="UniProtKB-KW"/>
</dbReference>
<feature type="active site" description="Proton acceptor" evidence="18">
    <location>
        <position position="207"/>
    </location>
</feature>
<feature type="signal peptide" evidence="20">
    <location>
        <begin position="1"/>
        <end position="24"/>
    </location>
</feature>
<evidence type="ECO:0000256" key="20">
    <source>
        <dbReference type="RuleBase" id="RU366027"/>
    </source>
</evidence>
<keyword evidence="15 20" id="KW-0443">Lipid metabolism</keyword>
<evidence type="ECO:0000256" key="5">
    <source>
        <dbReference type="ARBA" id="ARBA00013179"/>
    </source>
</evidence>
<dbReference type="Gene3D" id="2.40.230.10">
    <property type="entry name" value="Phospholipase A1"/>
    <property type="match status" value="1"/>
</dbReference>
<evidence type="ECO:0000313" key="23">
    <source>
        <dbReference type="EMBL" id="OLO11788.1"/>
    </source>
</evidence>
<evidence type="ECO:0000256" key="13">
    <source>
        <dbReference type="ARBA" id="ARBA00022837"/>
    </source>
</evidence>
<dbReference type="InterPro" id="IPR036541">
    <property type="entry name" value="PLipase_A1_sf"/>
</dbReference>
<keyword evidence="16" id="KW-0472">Membrane</keyword>
<feature type="region of interest" description="Disordered" evidence="22">
    <location>
        <begin position="60"/>
        <end position="91"/>
    </location>
</feature>
<comment type="similarity">
    <text evidence="3 20">Belongs to the phospholipase A1 family.</text>
</comment>
<name>A0A1Q8TDT0_9GAMM</name>
<comment type="cofactor">
    <cofactor evidence="20">
        <name>Ca(2+)</name>
        <dbReference type="ChEBI" id="CHEBI:29108"/>
    </cofactor>
    <text evidence="20">Binds 1 Ca(2+) ion per monomer. In the dimeric form the Ca(2+) is bound by different amino acids with binding of each Ca(2+) shared with ligands coming from each monomer. The Ca(2+) ion may have a role in catalysis.</text>
</comment>
<feature type="compositionally biased region" description="Basic and acidic residues" evidence="22">
    <location>
        <begin position="67"/>
        <end position="90"/>
    </location>
</feature>
<dbReference type="EC" id="3.1.1.4" evidence="6 20"/>
<evidence type="ECO:0000256" key="2">
    <source>
        <dbReference type="ARBA" id="ARBA00001604"/>
    </source>
</evidence>
<accession>A0A1Q8TDT0</accession>
<evidence type="ECO:0000256" key="3">
    <source>
        <dbReference type="ARBA" id="ARBA00010525"/>
    </source>
</evidence>
<proteinExistence type="inferred from homology"/>
<keyword evidence="12 20" id="KW-0378">Hydrolase</keyword>
<dbReference type="GO" id="GO:0008970">
    <property type="term" value="F:phospholipase A1 activity"/>
    <property type="evidence" value="ECO:0007669"/>
    <property type="project" value="UniProtKB-EC"/>
</dbReference>
<comment type="catalytic activity">
    <reaction evidence="2 20">
        <text>a 1,2-diacyl-sn-glycero-3-phosphocholine + H2O = a 1-acyl-sn-glycero-3-phosphocholine + a fatty acid + H(+)</text>
        <dbReference type="Rhea" id="RHEA:15801"/>
        <dbReference type="ChEBI" id="CHEBI:15377"/>
        <dbReference type="ChEBI" id="CHEBI:15378"/>
        <dbReference type="ChEBI" id="CHEBI:28868"/>
        <dbReference type="ChEBI" id="CHEBI:57643"/>
        <dbReference type="ChEBI" id="CHEBI:58168"/>
        <dbReference type="EC" id="3.1.1.4"/>
    </reaction>
</comment>
<evidence type="ECO:0000256" key="6">
    <source>
        <dbReference type="ARBA" id="ARBA00013278"/>
    </source>
</evidence>
<feature type="binding site" description="in dimeric form" evidence="19">
    <location>
        <position position="217"/>
    </location>
    <ligand>
        <name>Ca(2+)</name>
        <dbReference type="ChEBI" id="CHEBI:29108"/>
        <label>1</label>
    </ligand>
</feature>
<evidence type="ECO:0000256" key="7">
    <source>
        <dbReference type="ARBA" id="ARBA00021726"/>
    </source>
</evidence>
<evidence type="ECO:0000256" key="9">
    <source>
        <dbReference type="ARBA" id="ARBA00022692"/>
    </source>
</evidence>
<evidence type="ECO:0000256" key="1">
    <source>
        <dbReference type="ARBA" id="ARBA00000111"/>
    </source>
</evidence>
<dbReference type="RefSeq" id="WP_075368957.1">
    <property type="nucleotide sequence ID" value="NZ_MSDQ01000019.1"/>
</dbReference>
<keyword evidence="8" id="KW-1134">Transmembrane beta strand</keyword>
<evidence type="ECO:0000256" key="12">
    <source>
        <dbReference type="ARBA" id="ARBA00022801"/>
    </source>
</evidence>
<comment type="subcellular location">
    <subcellularLocation>
        <location evidence="20">Cell outer membrane</location>
        <topology evidence="20">Multi-pass membrane protein</topology>
    </subcellularLocation>
    <text evidence="20">One of the very few enzymes located there.</text>
</comment>
<dbReference type="CDD" id="cd00541">
    <property type="entry name" value="OMPLA"/>
    <property type="match status" value="1"/>
</dbReference>
<keyword evidence="24" id="KW-1185">Reference proteome</keyword>
<keyword evidence="14 20" id="KW-0442">Lipid degradation</keyword>
<evidence type="ECO:0000256" key="15">
    <source>
        <dbReference type="ARBA" id="ARBA00023098"/>
    </source>
</evidence>
<dbReference type="Proteomes" id="UP000186806">
    <property type="component" value="Unassembled WGS sequence"/>
</dbReference>
<evidence type="ECO:0000256" key="8">
    <source>
        <dbReference type="ARBA" id="ARBA00022452"/>
    </source>
</evidence>
<evidence type="ECO:0000256" key="21">
    <source>
        <dbReference type="SAM" id="Coils"/>
    </source>
</evidence>
<dbReference type="EC" id="3.1.1.32" evidence="5 20"/>
<dbReference type="Pfam" id="PF02253">
    <property type="entry name" value="PLA1"/>
    <property type="match status" value="1"/>
</dbReference>
<keyword evidence="9" id="KW-0812">Transmembrane</keyword>
<evidence type="ECO:0000256" key="10">
    <source>
        <dbReference type="ARBA" id="ARBA00022723"/>
    </source>
</evidence>
<comment type="catalytic activity">
    <reaction evidence="1 20">
        <text>a 1,2-diacyl-sn-glycero-3-phosphocholine + H2O = a 2-acyl-sn-glycero-3-phosphocholine + a fatty acid + H(+)</text>
        <dbReference type="Rhea" id="RHEA:18689"/>
        <dbReference type="ChEBI" id="CHEBI:15377"/>
        <dbReference type="ChEBI" id="CHEBI:15378"/>
        <dbReference type="ChEBI" id="CHEBI:28868"/>
        <dbReference type="ChEBI" id="CHEBI:57643"/>
        <dbReference type="ChEBI" id="CHEBI:57875"/>
        <dbReference type="EC" id="3.1.1.32"/>
    </reaction>
</comment>
<keyword evidence="10 19" id="KW-0479">Metal-binding</keyword>
<keyword evidence="21" id="KW-0175">Coiled coil</keyword>
<evidence type="ECO:0000256" key="19">
    <source>
        <dbReference type="PIRSR" id="PIRSR603187-2"/>
    </source>
</evidence>
<dbReference type="InterPro" id="IPR003187">
    <property type="entry name" value="PLipase_A1"/>
</dbReference>
<dbReference type="EMBL" id="MSDQ01000019">
    <property type="protein sequence ID" value="OLO11788.1"/>
    <property type="molecule type" value="Genomic_DNA"/>
</dbReference>
<evidence type="ECO:0000256" key="11">
    <source>
        <dbReference type="ARBA" id="ARBA00022729"/>
    </source>
</evidence>
<dbReference type="PANTHER" id="PTHR40457:SF1">
    <property type="entry name" value="PHOSPHOLIPASE A1"/>
    <property type="match status" value="1"/>
</dbReference>
<dbReference type="PANTHER" id="PTHR40457">
    <property type="entry name" value="PHOSPHOLIPASE A1"/>
    <property type="match status" value="1"/>
</dbReference>
<gene>
    <name evidence="23" type="ORF">BTW10_07875</name>
</gene>
<dbReference type="GO" id="GO:0004623">
    <property type="term" value="F:phospholipase A2 activity"/>
    <property type="evidence" value="ECO:0007669"/>
    <property type="project" value="UniProtKB-EC"/>
</dbReference>
<evidence type="ECO:0000256" key="14">
    <source>
        <dbReference type="ARBA" id="ARBA00022963"/>
    </source>
</evidence>